<proteinExistence type="predicted"/>
<feature type="transmembrane region" description="Helical" evidence="1">
    <location>
        <begin position="39"/>
        <end position="56"/>
    </location>
</feature>
<dbReference type="Proteomes" id="UP000236151">
    <property type="component" value="Unassembled WGS sequence"/>
</dbReference>
<organism evidence="2 3">
    <name type="scientific">Clostridium thermosuccinogenes</name>
    <dbReference type="NCBI Taxonomy" id="84032"/>
    <lineage>
        <taxon>Bacteria</taxon>
        <taxon>Bacillati</taxon>
        <taxon>Bacillota</taxon>
        <taxon>Clostridia</taxon>
        <taxon>Eubacteriales</taxon>
        <taxon>Clostridiaceae</taxon>
        <taxon>Clostridium</taxon>
    </lineage>
</organism>
<reference evidence="2 3" key="1">
    <citation type="submission" date="2017-06" db="EMBL/GenBank/DDBJ databases">
        <title>Investigating the central metabolism of Clostridium thermosuccinogenes.</title>
        <authorList>
            <person name="Koendjbiharie J.G."/>
            <person name="van Kranenburg R."/>
        </authorList>
    </citation>
    <scope>NUCLEOTIDE SEQUENCE [LARGE SCALE GENOMIC DNA]</scope>
    <source>
        <strain evidence="2 3">DSM 5806</strain>
    </source>
</reference>
<evidence type="ECO:0000256" key="1">
    <source>
        <dbReference type="SAM" id="Phobius"/>
    </source>
</evidence>
<evidence type="ECO:0000313" key="3">
    <source>
        <dbReference type="Proteomes" id="UP000236151"/>
    </source>
</evidence>
<evidence type="ECO:0000313" key="2">
    <source>
        <dbReference type="EMBL" id="PNU01355.1"/>
    </source>
</evidence>
<dbReference type="AlphaFoldDB" id="A0A2K2F442"/>
<keyword evidence="1" id="KW-0812">Transmembrane</keyword>
<feature type="transmembrane region" description="Helical" evidence="1">
    <location>
        <begin position="15"/>
        <end position="32"/>
    </location>
</feature>
<dbReference type="KEGG" id="cthd:CDO33_04305"/>
<keyword evidence="3" id="KW-1185">Reference proteome</keyword>
<accession>A0A2K2F442</accession>
<gene>
    <name evidence="2" type="ORF">CDQ84_01430</name>
</gene>
<dbReference type="OrthoDB" id="1739782at2"/>
<name>A0A2K2F442_9CLOT</name>
<dbReference type="RefSeq" id="WP_103079935.1">
    <property type="nucleotide sequence ID" value="NZ_CP021850.1"/>
</dbReference>
<comment type="caution">
    <text evidence="2">The sequence shown here is derived from an EMBL/GenBank/DDBJ whole genome shotgun (WGS) entry which is preliminary data.</text>
</comment>
<keyword evidence="1" id="KW-0472">Membrane</keyword>
<protein>
    <submittedName>
        <fullName evidence="2">Uncharacterized protein</fullName>
    </submittedName>
</protein>
<dbReference type="EMBL" id="NIOJ01000002">
    <property type="protein sequence ID" value="PNU01355.1"/>
    <property type="molecule type" value="Genomic_DNA"/>
</dbReference>
<sequence>MFEALKGLNFTDPGFLIPLVVVAVVLLIVVSVAKKLIKLAIFICIAILAITVYLNMPSFKIEDSKAVLKIQGNEYTLDAKDIKIESEKQGDSDKVFLVSGSTRIELPFSKEFAEKFIMDKLKERR</sequence>
<keyword evidence="1" id="KW-1133">Transmembrane helix</keyword>